<name>A0A8T0Z0D2_9STRA</name>
<dbReference type="Proteomes" id="UP000774804">
    <property type="component" value="Unassembled WGS sequence"/>
</dbReference>
<proteinExistence type="predicted"/>
<gene>
    <name evidence="1" type="ORF">PC113_g12321</name>
    <name evidence="2" type="ORF">PC115_g11341</name>
</gene>
<reference evidence="1" key="1">
    <citation type="submission" date="2018-10" db="EMBL/GenBank/DDBJ databases">
        <title>Effector identification in a new, highly contiguous assembly of the strawberry crown rot pathogen Phytophthora cactorum.</title>
        <authorList>
            <person name="Armitage A.D."/>
            <person name="Nellist C.F."/>
            <person name="Bates H."/>
            <person name="Vickerstaff R.J."/>
            <person name="Harrison R.J."/>
        </authorList>
    </citation>
    <scope>NUCLEOTIDE SEQUENCE</scope>
    <source>
        <strain evidence="1">15-7</strain>
        <strain evidence="2">4032</strain>
    </source>
</reference>
<evidence type="ECO:0000313" key="1">
    <source>
        <dbReference type="EMBL" id="KAG2855578.1"/>
    </source>
</evidence>
<accession>A0A8T0Z0D2</accession>
<evidence type="ECO:0000313" key="3">
    <source>
        <dbReference type="Proteomes" id="UP000735874"/>
    </source>
</evidence>
<dbReference type="Proteomes" id="UP000735874">
    <property type="component" value="Unassembled WGS sequence"/>
</dbReference>
<organism evidence="1 3">
    <name type="scientific">Phytophthora cactorum</name>
    <dbReference type="NCBI Taxonomy" id="29920"/>
    <lineage>
        <taxon>Eukaryota</taxon>
        <taxon>Sar</taxon>
        <taxon>Stramenopiles</taxon>
        <taxon>Oomycota</taxon>
        <taxon>Peronosporomycetes</taxon>
        <taxon>Peronosporales</taxon>
        <taxon>Peronosporaceae</taxon>
        <taxon>Phytophthora</taxon>
    </lineage>
</organism>
<protein>
    <submittedName>
        <fullName evidence="1">Uncharacterized protein</fullName>
    </submittedName>
</protein>
<dbReference type="EMBL" id="RCMI01000354">
    <property type="protein sequence ID" value="KAG2915588.1"/>
    <property type="molecule type" value="Genomic_DNA"/>
</dbReference>
<dbReference type="AlphaFoldDB" id="A0A8T0Z0D2"/>
<sequence>GLQSWHVVDLKAGSVGRPREDALVFVLQHVVDGAHEARHGGEGRVDSIADVQIHFTLLWLVGREVGSEWLWLDRILAHRSRSRQVVGSNGDSRMTRSSPSGNSPRTHMVLVFWQSTCFQMYMYQNIQITFEVYQMVLRGNMLLLCSLSQFAYFEGHESAYHGTWY</sequence>
<feature type="non-terminal residue" evidence="1">
    <location>
        <position position="1"/>
    </location>
</feature>
<evidence type="ECO:0000313" key="2">
    <source>
        <dbReference type="EMBL" id="KAG2915588.1"/>
    </source>
</evidence>
<comment type="caution">
    <text evidence="1">The sequence shown here is derived from an EMBL/GenBank/DDBJ whole genome shotgun (WGS) entry which is preliminary data.</text>
</comment>
<dbReference type="EMBL" id="RCMG01000370">
    <property type="protein sequence ID" value="KAG2855578.1"/>
    <property type="molecule type" value="Genomic_DNA"/>
</dbReference>